<dbReference type="InParanoid" id="A0A0R2G4A9"/>
<sequence length="242" mass="26429">MEKTIAFDTSNRALSVALFEDERLLFQIESNLTRNHSSQLLPDIDQALKSVDWQPADLTQVIVSQGPGSYTGLRIGVTTAKTLAFTLGIGLTGISSLALLATNVDDPTALIIPVMDARNQNLYAGAYRWQDGHLVQVLPDQHTHVKGLIDQVKALTEQPVVVVGEWQSVQADLSLAWSQLRFAQDNLPHASHSLILAADATSLTDMTAIHQFVPNYHRLSQAEADWAQAHPGASNDGYVEKI</sequence>
<gene>
    <name evidence="2" type="ORF">IV68_GL000662</name>
</gene>
<evidence type="ECO:0000313" key="3">
    <source>
        <dbReference type="Proteomes" id="UP000051296"/>
    </source>
</evidence>
<dbReference type="eggNOG" id="COG1214">
    <property type="taxonomic scope" value="Bacteria"/>
</dbReference>
<dbReference type="RefSeq" id="WP_022791542.1">
    <property type="nucleotide sequence ID" value="NZ_ATUU01000002.1"/>
</dbReference>
<dbReference type="NCBIfam" id="TIGR03725">
    <property type="entry name" value="T6A_YeaZ"/>
    <property type="match status" value="1"/>
</dbReference>
<dbReference type="Proteomes" id="UP000051296">
    <property type="component" value="Unassembled WGS sequence"/>
</dbReference>
<name>A0A0R2G4A9_9LACO</name>
<dbReference type="FunCoup" id="A0A0R2G4A9">
    <property type="interactions" value="262"/>
</dbReference>
<dbReference type="PANTHER" id="PTHR11735">
    <property type="entry name" value="TRNA N6-ADENOSINE THREONYLCARBAMOYLTRANSFERASE"/>
    <property type="match status" value="1"/>
</dbReference>
<dbReference type="PANTHER" id="PTHR11735:SF11">
    <property type="entry name" value="TRNA THREONYLCARBAMOYLADENOSINE BIOSYNTHESIS PROTEIN TSAB"/>
    <property type="match status" value="1"/>
</dbReference>
<accession>A0A0R2G4A9</accession>
<feature type="domain" description="Gcp-like" evidence="1">
    <location>
        <begin position="33"/>
        <end position="178"/>
    </location>
</feature>
<dbReference type="OrthoDB" id="9784166at2"/>
<dbReference type="PATRIC" id="fig|1123500.6.peg.665"/>
<proteinExistence type="predicted"/>
<dbReference type="GO" id="GO:0005829">
    <property type="term" value="C:cytosol"/>
    <property type="evidence" value="ECO:0007669"/>
    <property type="project" value="TreeGrafter"/>
</dbReference>
<dbReference type="InterPro" id="IPR000905">
    <property type="entry name" value="Gcp-like_dom"/>
</dbReference>
<dbReference type="InterPro" id="IPR022496">
    <property type="entry name" value="T6A_TsaB"/>
</dbReference>
<dbReference type="AlphaFoldDB" id="A0A0R2G4A9"/>
<protein>
    <submittedName>
        <fullName evidence="2">M22 family O-sialoglycoprotein endopeptidase</fullName>
    </submittedName>
</protein>
<dbReference type="SUPFAM" id="SSF53067">
    <property type="entry name" value="Actin-like ATPase domain"/>
    <property type="match status" value="2"/>
</dbReference>
<keyword evidence="3" id="KW-1185">Reference proteome</keyword>
<evidence type="ECO:0000313" key="2">
    <source>
        <dbReference type="EMBL" id="KRN32311.1"/>
    </source>
</evidence>
<dbReference type="GO" id="GO:0002949">
    <property type="term" value="P:tRNA threonylcarbamoyladenosine modification"/>
    <property type="evidence" value="ECO:0007669"/>
    <property type="project" value="InterPro"/>
</dbReference>
<reference evidence="2 3" key="1">
    <citation type="journal article" date="2015" name="Genome Announc.">
        <title>Expanding the biotechnology potential of lactobacilli through comparative genomics of 213 strains and associated genera.</title>
        <authorList>
            <person name="Sun Z."/>
            <person name="Harris H.M."/>
            <person name="McCann A."/>
            <person name="Guo C."/>
            <person name="Argimon S."/>
            <person name="Zhang W."/>
            <person name="Yang X."/>
            <person name="Jeffery I.B."/>
            <person name="Cooney J.C."/>
            <person name="Kagawa T.F."/>
            <person name="Liu W."/>
            <person name="Song Y."/>
            <person name="Salvetti E."/>
            <person name="Wrobel A."/>
            <person name="Rasinkangas P."/>
            <person name="Parkhill J."/>
            <person name="Rea M.C."/>
            <person name="O'Sullivan O."/>
            <person name="Ritari J."/>
            <person name="Douillard F.P."/>
            <person name="Paul Ross R."/>
            <person name="Yang R."/>
            <person name="Briner A.E."/>
            <person name="Felis G.E."/>
            <person name="de Vos W.M."/>
            <person name="Barrangou R."/>
            <person name="Klaenhammer T.R."/>
            <person name="Caufield P.W."/>
            <person name="Cui Y."/>
            <person name="Zhang H."/>
            <person name="O'Toole P.W."/>
        </authorList>
    </citation>
    <scope>NUCLEOTIDE SEQUENCE [LARGE SCALE GENOMIC DNA]</scope>
    <source>
        <strain evidence="2 3">DSM 20190</strain>
    </source>
</reference>
<evidence type="ECO:0000259" key="1">
    <source>
        <dbReference type="Pfam" id="PF00814"/>
    </source>
</evidence>
<dbReference type="Gene3D" id="3.30.420.40">
    <property type="match status" value="2"/>
</dbReference>
<dbReference type="Pfam" id="PF00814">
    <property type="entry name" value="TsaD"/>
    <property type="match status" value="1"/>
</dbReference>
<comment type="caution">
    <text evidence="2">The sequence shown here is derived from an EMBL/GenBank/DDBJ whole genome shotgun (WGS) entry which is preliminary data.</text>
</comment>
<organism evidence="2 3">
    <name type="scientific">Weissella halotolerans DSM 20190</name>
    <dbReference type="NCBI Taxonomy" id="1123500"/>
    <lineage>
        <taxon>Bacteria</taxon>
        <taxon>Bacillati</taxon>
        <taxon>Bacillota</taxon>
        <taxon>Bacilli</taxon>
        <taxon>Lactobacillales</taxon>
        <taxon>Lactobacillaceae</taxon>
        <taxon>Weissella</taxon>
    </lineage>
</organism>
<dbReference type="CDD" id="cd24032">
    <property type="entry name" value="ASKHA_NBD_TsaB"/>
    <property type="match status" value="1"/>
</dbReference>
<dbReference type="STRING" id="1123500.GCA_000420365_00768"/>
<dbReference type="InterPro" id="IPR043129">
    <property type="entry name" value="ATPase_NBD"/>
</dbReference>
<dbReference type="EMBL" id="JQAX01000002">
    <property type="protein sequence ID" value="KRN32311.1"/>
    <property type="molecule type" value="Genomic_DNA"/>
</dbReference>